<reference evidence="2" key="1">
    <citation type="submission" date="2022-05" db="EMBL/GenBank/DDBJ databases">
        <authorList>
            <person name="Park J.-S."/>
        </authorList>
    </citation>
    <scope>NUCLEOTIDE SEQUENCE</scope>
    <source>
        <strain evidence="2">2012CJ41-6</strain>
    </source>
</reference>
<name>A0ABT0Q4R6_9RHOB</name>
<sequence length="129" mass="13543">MTRRLLLAAAILISNAVGLLLATLILDGFSVGPLSLLIVVVIFTVIQVIADPLITKISEKNLPALKGGVALVVIFFGLIITSLIVSGFQIGGIANLLAATLLVWLGSLIATILIPIFVFKELQAPTKTK</sequence>
<accession>A0ABT0Q4R6</accession>
<keyword evidence="1" id="KW-1133">Transmembrane helix</keyword>
<feature type="transmembrane region" description="Helical" evidence="1">
    <location>
        <begin position="96"/>
        <end position="119"/>
    </location>
</feature>
<evidence type="ECO:0000313" key="3">
    <source>
        <dbReference type="Proteomes" id="UP001203880"/>
    </source>
</evidence>
<evidence type="ECO:0000313" key="2">
    <source>
        <dbReference type="EMBL" id="MCL6284860.1"/>
    </source>
</evidence>
<keyword evidence="1" id="KW-0812">Transmembrane</keyword>
<protein>
    <submittedName>
        <fullName evidence="2">Phage holin family protein</fullName>
    </submittedName>
</protein>
<organism evidence="2 3">
    <name type="scientific">Ruegeria spongiae</name>
    <dbReference type="NCBI Taxonomy" id="2942209"/>
    <lineage>
        <taxon>Bacteria</taxon>
        <taxon>Pseudomonadati</taxon>
        <taxon>Pseudomonadota</taxon>
        <taxon>Alphaproteobacteria</taxon>
        <taxon>Rhodobacterales</taxon>
        <taxon>Roseobacteraceae</taxon>
        <taxon>Ruegeria</taxon>
    </lineage>
</organism>
<keyword evidence="1" id="KW-0472">Membrane</keyword>
<dbReference type="Proteomes" id="UP001203880">
    <property type="component" value="Unassembled WGS sequence"/>
</dbReference>
<gene>
    <name evidence="2" type="ORF">M3P21_15105</name>
</gene>
<feature type="transmembrane region" description="Helical" evidence="1">
    <location>
        <begin position="34"/>
        <end position="55"/>
    </location>
</feature>
<dbReference type="EMBL" id="JAMFMB010000019">
    <property type="protein sequence ID" value="MCL6284860.1"/>
    <property type="molecule type" value="Genomic_DNA"/>
</dbReference>
<dbReference type="RefSeq" id="WP_249711121.1">
    <property type="nucleotide sequence ID" value="NZ_JAMFMB010000019.1"/>
</dbReference>
<keyword evidence="3" id="KW-1185">Reference proteome</keyword>
<evidence type="ECO:0000256" key="1">
    <source>
        <dbReference type="SAM" id="Phobius"/>
    </source>
</evidence>
<feature type="transmembrane region" description="Helical" evidence="1">
    <location>
        <begin position="67"/>
        <end position="90"/>
    </location>
</feature>
<comment type="caution">
    <text evidence="2">The sequence shown here is derived from an EMBL/GenBank/DDBJ whole genome shotgun (WGS) entry which is preliminary data.</text>
</comment>
<proteinExistence type="predicted"/>